<feature type="region of interest" description="Disordered" evidence="1">
    <location>
        <begin position="849"/>
        <end position="868"/>
    </location>
</feature>
<feature type="compositionally biased region" description="Basic and acidic residues" evidence="1">
    <location>
        <begin position="891"/>
        <end position="909"/>
    </location>
</feature>
<feature type="region of interest" description="Disordered" evidence="1">
    <location>
        <begin position="1"/>
        <end position="37"/>
    </location>
</feature>
<dbReference type="SUPFAM" id="SSF49899">
    <property type="entry name" value="Concanavalin A-like lectins/glucanases"/>
    <property type="match status" value="1"/>
</dbReference>
<comment type="caution">
    <text evidence="3">The sequence shown here is derived from an EMBL/GenBank/DDBJ whole genome shotgun (WGS) entry which is preliminary data.</text>
</comment>
<feature type="region of interest" description="Disordered" evidence="1">
    <location>
        <begin position="652"/>
        <end position="703"/>
    </location>
</feature>
<dbReference type="InterPro" id="IPR001870">
    <property type="entry name" value="B30.2/SPRY"/>
</dbReference>
<feature type="compositionally biased region" description="Basic and acidic residues" evidence="1">
    <location>
        <begin position="684"/>
        <end position="699"/>
    </location>
</feature>
<reference evidence="3 4" key="1">
    <citation type="submission" date="2024-02" db="EMBL/GenBank/DDBJ databases">
        <authorList>
            <person name="Chen Y."/>
            <person name="Shah S."/>
            <person name="Dougan E. K."/>
            <person name="Thang M."/>
            <person name="Chan C."/>
        </authorList>
    </citation>
    <scope>NUCLEOTIDE SEQUENCE [LARGE SCALE GENOMIC DNA]</scope>
</reference>
<evidence type="ECO:0000256" key="1">
    <source>
        <dbReference type="SAM" id="MobiDB-lite"/>
    </source>
</evidence>
<keyword evidence="4" id="KW-1185">Reference proteome</keyword>
<dbReference type="PANTHER" id="PTHR12381:SF56">
    <property type="entry name" value="B30.2_SPRY DOMAIN-CONTAINING PROTEIN-RELATED"/>
    <property type="match status" value="1"/>
</dbReference>
<sequence length="918" mass="103076">MAEPEAKRQKTEETKEEAPPELEKDAKPSSSKPLRPDVTFETSECTLNVIPSLGGRVLMPLTDGGMQYLIGGARANLGIKKGRYLFEVKVVEAHNPSEGAQRSFRSTVSRNLVRVGFSTQGTSLLLGEGGDSVYFDNDGFYVADQKRESTSQRFSRDNVVAILLNLDAASPNANTVSLFRDGVRVAQPQKLPEKLLGKPLFPHVSFKNITLHVNFGPPSVPLPFTCLSVAEVPTADGVEAPAPTKDGKYEVIFPVAVPDEGTFDWLDDFLDKNPKYVELSDRAIIKWAEKSGISHTEQSTWKHCNDKPDPQFRVPLLDDFSARRVIQAVAPTQPRHYIVMEVKSNLVKEERSQLLKRFSENYFKTVAEVVMGEPPADFKEKVHKALLTEKQEKATQDWKRRKMEKEQERLQRKRQRELEEAKKRAEEEAKRKLEELERQAAEAAAEAERAAQAAEKAEEEKKEGEKTEGEKGEGESQAETKGNDVQEAKTEVKEEKEVKDEPKTEVKDEPMPEVKQEVKEEEPEELDEPCPQVVLTEEDKAAWFRKKATPDLTSWTLGSCFAKFSIPDKDEGFSEIRYGWSAKNEKANEYLANYIRKSKISNRIEDLMPGDWFKSKLAEWQKTLEDLKNKQKEFQLRPPQPPQENVPVMPEAQAAQVEGGEAPQDGQTQAGQEGQTQEGQTEGEAPKEPNSEEPLKADIKPPSPAEVDVMAVDDVCNVNGSPLFAQFAFEDWVLLNLRAELHLMANAFAKDAADPERVGIHDQHLAFYYQKYFKKQLVPKHFSTETTAELVEKLLKDTLSYDSDLVLVAKHGEELSDFGLLVKLTEAARRERQAKIDSGDETVKLRFEQQTMPPPPPQQVLGGYKGDFKGGYKGDKGGYDKGYNKGFNKGFGKDGKKGFDKGKKGDKGFGKNKGFKGY</sequence>
<feature type="compositionally biased region" description="Basic and acidic residues" evidence="1">
    <location>
        <begin position="392"/>
        <end position="440"/>
    </location>
</feature>
<evidence type="ECO:0000313" key="3">
    <source>
        <dbReference type="EMBL" id="CAK9004802.1"/>
    </source>
</evidence>
<dbReference type="PANTHER" id="PTHR12381">
    <property type="entry name" value="HETEROGENEOUS NUCLEAR RIBONUCLEOPROTEIN U FAMILY MEMBER"/>
    <property type="match status" value="1"/>
</dbReference>
<evidence type="ECO:0000313" key="4">
    <source>
        <dbReference type="Proteomes" id="UP001642484"/>
    </source>
</evidence>
<feature type="compositionally biased region" description="Basic and acidic residues" evidence="1">
    <location>
        <begin position="481"/>
        <end position="518"/>
    </location>
</feature>
<organism evidence="3 4">
    <name type="scientific">Durusdinium trenchii</name>
    <dbReference type="NCBI Taxonomy" id="1381693"/>
    <lineage>
        <taxon>Eukaryota</taxon>
        <taxon>Sar</taxon>
        <taxon>Alveolata</taxon>
        <taxon>Dinophyceae</taxon>
        <taxon>Suessiales</taxon>
        <taxon>Symbiodiniaceae</taxon>
        <taxon>Durusdinium</taxon>
    </lineage>
</organism>
<dbReference type="Gene3D" id="2.60.120.920">
    <property type="match status" value="1"/>
</dbReference>
<feature type="compositionally biased region" description="Acidic residues" evidence="1">
    <location>
        <begin position="519"/>
        <end position="528"/>
    </location>
</feature>
<feature type="compositionally biased region" description="Basic and acidic residues" evidence="1">
    <location>
        <begin position="455"/>
        <end position="474"/>
    </location>
</feature>
<dbReference type="EMBL" id="CAXAMN010003481">
    <property type="protein sequence ID" value="CAK9004802.1"/>
    <property type="molecule type" value="Genomic_DNA"/>
</dbReference>
<evidence type="ECO:0000259" key="2">
    <source>
        <dbReference type="PROSITE" id="PS50188"/>
    </source>
</evidence>
<proteinExistence type="predicted"/>
<feature type="region of interest" description="Disordered" evidence="1">
    <location>
        <begin position="392"/>
        <end position="532"/>
    </location>
</feature>
<feature type="compositionally biased region" description="Low complexity" evidence="1">
    <location>
        <begin position="652"/>
        <end position="683"/>
    </location>
</feature>
<protein>
    <recommendedName>
        <fullName evidence="2">B30.2/SPRY domain-containing protein</fullName>
    </recommendedName>
</protein>
<dbReference type="InterPro" id="IPR043136">
    <property type="entry name" value="B30.2/SPRY_sf"/>
</dbReference>
<feature type="domain" description="B30.2/SPRY" evidence="2">
    <location>
        <begin position="7"/>
        <end position="220"/>
    </location>
</feature>
<accession>A0ABP0IQD9</accession>
<dbReference type="PROSITE" id="PS50188">
    <property type="entry name" value="B302_SPRY"/>
    <property type="match status" value="1"/>
</dbReference>
<name>A0ABP0IQD9_9DINO</name>
<feature type="region of interest" description="Disordered" evidence="1">
    <location>
        <begin position="875"/>
        <end position="918"/>
    </location>
</feature>
<feature type="compositionally biased region" description="Basic and acidic residues" evidence="1">
    <location>
        <begin position="1"/>
        <end position="27"/>
    </location>
</feature>
<gene>
    <name evidence="3" type="ORF">CCMP2556_LOCUS7823</name>
</gene>
<dbReference type="InterPro" id="IPR013320">
    <property type="entry name" value="ConA-like_dom_sf"/>
</dbReference>
<dbReference type="Proteomes" id="UP001642484">
    <property type="component" value="Unassembled WGS sequence"/>
</dbReference>